<comment type="caution">
    <text evidence="2">The sequence shown here is derived from an EMBL/GenBank/DDBJ whole genome shotgun (WGS) entry which is preliminary data.</text>
</comment>
<proteinExistence type="predicted"/>
<keyword evidence="3" id="KW-1185">Reference proteome</keyword>
<organism evidence="2 3">
    <name type="scientific">Cirrhinus molitorella</name>
    <name type="common">mud carp</name>
    <dbReference type="NCBI Taxonomy" id="172907"/>
    <lineage>
        <taxon>Eukaryota</taxon>
        <taxon>Metazoa</taxon>
        <taxon>Chordata</taxon>
        <taxon>Craniata</taxon>
        <taxon>Vertebrata</taxon>
        <taxon>Euteleostomi</taxon>
        <taxon>Actinopterygii</taxon>
        <taxon>Neopterygii</taxon>
        <taxon>Teleostei</taxon>
        <taxon>Ostariophysi</taxon>
        <taxon>Cypriniformes</taxon>
        <taxon>Cyprinidae</taxon>
        <taxon>Labeoninae</taxon>
        <taxon>Labeonini</taxon>
        <taxon>Cirrhinus</taxon>
    </lineage>
</organism>
<dbReference type="Proteomes" id="UP001558613">
    <property type="component" value="Unassembled WGS sequence"/>
</dbReference>
<sequence length="206" mass="23954">MLLYSLKKDGHIIKLPKKGDLSNCENYRGITLLSVPGKIFNRILLERMRDAVDVRLRDHQAGFRRNRSCTDQISTLRIIIEQSLEWNSSLYMNFVDFLKAFDSLHRDTLWQLLRHYGIPAKLIRLIQKSYEEMSCQVVHGGQLTRRFDVKTGVRQGCLLSPFLFLLAIDWVMKQTTDGKKNGIQWTPWSQLDDLDFADDLALLSHS</sequence>
<protein>
    <recommendedName>
        <fullName evidence="1">Reverse transcriptase domain-containing protein</fullName>
    </recommendedName>
</protein>
<dbReference type="InterPro" id="IPR043502">
    <property type="entry name" value="DNA/RNA_pol_sf"/>
</dbReference>
<dbReference type="InterPro" id="IPR000477">
    <property type="entry name" value="RT_dom"/>
</dbReference>
<name>A0ABR3NHN5_9TELE</name>
<dbReference type="CDD" id="cd01650">
    <property type="entry name" value="RT_nLTR_like"/>
    <property type="match status" value="1"/>
</dbReference>
<dbReference type="PROSITE" id="PS50878">
    <property type="entry name" value="RT_POL"/>
    <property type="match status" value="1"/>
</dbReference>
<dbReference type="Pfam" id="PF00078">
    <property type="entry name" value="RVT_1"/>
    <property type="match status" value="1"/>
</dbReference>
<dbReference type="PANTHER" id="PTHR47027:SF25">
    <property type="entry name" value="REVERSE TRANSCRIPTASE DOMAIN-CONTAINING PROTEIN"/>
    <property type="match status" value="1"/>
</dbReference>
<dbReference type="SUPFAM" id="SSF56672">
    <property type="entry name" value="DNA/RNA polymerases"/>
    <property type="match status" value="1"/>
</dbReference>
<evidence type="ECO:0000259" key="1">
    <source>
        <dbReference type="PROSITE" id="PS50878"/>
    </source>
</evidence>
<reference evidence="2 3" key="1">
    <citation type="submission" date="2023-09" db="EMBL/GenBank/DDBJ databases">
        <authorList>
            <person name="Wang M."/>
        </authorList>
    </citation>
    <scope>NUCLEOTIDE SEQUENCE [LARGE SCALE GENOMIC DNA]</scope>
    <source>
        <strain evidence="2">GT-2023</strain>
        <tissue evidence="2">Liver</tissue>
    </source>
</reference>
<gene>
    <name evidence="2" type="ORF">QQF64_035939</name>
</gene>
<dbReference type="EMBL" id="JAYMGO010000004">
    <property type="protein sequence ID" value="KAL1276316.1"/>
    <property type="molecule type" value="Genomic_DNA"/>
</dbReference>
<accession>A0ABR3NHN5</accession>
<feature type="domain" description="Reverse transcriptase" evidence="1">
    <location>
        <begin position="1"/>
        <end position="206"/>
    </location>
</feature>
<dbReference type="PANTHER" id="PTHR47027">
    <property type="entry name" value="REVERSE TRANSCRIPTASE DOMAIN-CONTAINING PROTEIN"/>
    <property type="match status" value="1"/>
</dbReference>
<evidence type="ECO:0000313" key="3">
    <source>
        <dbReference type="Proteomes" id="UP001558613"/>
    </source>
</evidence>
<evidence type="ECO:0000313" key="2">
    <source>
        <dbReference type="EMBL" id="KAL1276316.1"/>
    </source>
</evidence>